<protein>
    <submittedName>
        <fullName evidence="7">Uncharacterized protein</fullName>
    </submittedName>
</protein>
<comment type="caution">
    <text evidence="7">The sequence shown here is derived from an EMBL/GenBank/DDBJ whole genome shotgun (WGS) entry which is preliminary data.</text>
</comment>
<dbReference type="GO" id="GO:0005125">
    <property type="term" value="F:cytokine activity"/>
    <property type="evidence" value="ECO:0007669"/>
    <property type="project" value="TreeGrafter"/>
</dbReference>
<dbReference type="InterPro" id="IPR013783">
    <property type="entry name" value="Ig-like_fold"/>
</dbReference>
<evidence type="ECO:0000256" key="1">
    <source>
        <dbReference type="ARBA" id="ARBA00004613"/>
    </source>
</evidence>
<dbReference type="Gene3D" id="2.10.90.10">
    <property type="entry name" value="Cystine-knot cytokines"/>
    <property type="match status" value="1"/>
</dbReference>
<dbReference type="PANTHER" id="PTHR11848:SF302">
    <property type="entry name" value="TGF-BETA FAMILY PROFILE DOMAIN-CONTAINING PROTEIN"/>
    <property type="match status" value="1"/>
</dbReference>
<dbReference type="PANTHER" id="PTHR11848">
    <property type="entry name" value="TGF-BETA FAMILY"/>
    <property type="match status" value="1"/>
</dbReference>
<dbReference type="PROSITE" id="PS51362">
    <property type="entry name" value="TGF_BETA_2"/>
    <property type="match status" value="1"/>
</dbReference>
<keyword evidence="4" id="KW-0339">Growth factor</keyword>
<dbReference type="InterPro" id="IPR036179">
    <property type="entry name" value="Ig-like_dom_sf"/>
</dbReference>
<evidence type="ECO:0000256" key="2">
    <source>
        <dbReference type="ARBA" id="ARBA00006656"/>
    </source>
</evidence>
<dbReference type="InterPro" id="IPR029034">
    <property type="entry name" value="Cystine-knot_cytokine"/>
</dbReference>
<evidence type="ECO:0000256" key="3">
    <source>
        <dbReference type="ARBA" id="ARBA00022525"/>
    </source>
</evidence>
<dbReference type="Pfam" id="PF00019">
    <property type="entry name" value="TGF_beta"/>
    <property type="match status" value="1"/>
</dbReference>
<accession>A0A818PF51</accession>
<dbReference type="Pfam" id="PF13927">
    <property type="entry name" value="Ig_3"/>
    <property type="match status" value="1"/>
</dbReference>
<dbReference type="Proteomes" id="UP000663836">
    <property type="component" value="Unassembled WGS sequence"/>
</dbReference>
<dbReference type="GO" id="GO:0005615">
    <property type="term" value="C:extracellular space"/>
    <property type="evidence" value="ECO:0007669"/>
    <property type="project" value="TreeGrafter"/>
</dbReference>
<proteinExistence type="inferred from homology"/>
<dbReference type="CDD" id="cd13756">
    <property type="entry name" value="TGF_beta_BMPs_GDFs"/>
    <property type="match status" value="1"/>
</dbReference>
<feature type="domain" description="TGF-beta family profile" evidence="6">
    <location>
        <begin position="456"/>
        <end position="600"/>
    </location>
</feature>
<evidence type="ECO:0000313" key="7">
    <source>
        <dbReference type="EMBL" id="CAF3623460.1"/>
    </source>
</evidence>
<dbReference type="InterPro" id="IPR003599">
    <property type="entry name" value="Ig_sub"/>
</dbReference>
<comment type="similarity">
    <text evidence="2 4">Belongs to the TGF-beta family.</text>
</comment>
<dbReference type="EMBL" id="CAJOBD010000246">
    <property type="protein sequence ID" value="CAF3623460.1"/>
    <property type="molecule type" value="Genomic_DNA"/>
</dbReference>
<dbReference type="SUPFAM" id="SSF57501">
    <property type="entry name" value="Cystine-knot cytokines"/>
    <property type="match status" value="1"/>
</dbReference>
<dbReference type="InterPro" id="IPR015615">
    <property type="entry name" value="TGF-beta-rel"/>
</dbReference>
<dbReference type="SMART" id="SM00408">
    <property type="entry name" value="IGc2"/>
    <property type="match status" value="1"/>
</dbReference>
<keyword evidence="3" id="KW-0964">Secreted</keyword>
<evidence type="ECO:0000313" key="8">
    <source>
        <dbReference type="Proteomes" id="UP000663836"/>
    </source>
</evidence>
<dbReference type="SMART" id="SM00409">
    <property type="entry name" value="IG"/>
    <property type="match status" value="1"/>
</dbReference>
<dbReference type="InterPro" id="IPR003598">
    <property type="entry name" value="Ig_sub2"/>
</dbReference>
<dbReference type="Gene3D" id="2.60.40.10">
    <property type="entry name" value="Immunoglobulins"/>
    <property type="match status" value="1"/>
</dbReference>
<dbReference type="SUPFAM" id="SSF48726">
    <property type="entry name" value="Immunoglobulin"/>
    <property type="match status" value="1"/>
</dbReference>
<evidence type="ECO:0000256" key="4">
    <source>
        <dbReference type="RuleBase" id="RU000354"/>
    </source>
</evidence>
<organism evidence="7 8">
    <name type="scientific">Rotaria sordida</name>
    <dbReference type="NCBI Taxonomy" id="392033"/>
    <lineage>
        <taxon>Eukaryota</taxon>
        <taxon>Metazoa</taxon>
        <taxon>Spiralia</taxon>
        <taxon>Gnathifera</taxon>
        <taxon>Rotifera</taxon>
        <taxon>Eurotatoria</taxon>
        <taxon>Bdelloidea</taxon>
        <taxon>Philodinida</taxon>
        <taxon>Philodinidae</taxon>
        <taxon>Rotaria</taxon>
    </lineage>
</organism>
<comment type="subcellular location">
    <subcellularLocation>
        <location evidence="1">Secreted</location>
    </subcellularLocation>
</comment>
<dbReference type="GO" id="GO:0008083">
    <property type="term" value="F:growth factor activity"/>
    <property type="evidence" value="ECO:0007669"/>
    <property type="project" value="UniProtKB-KW"/>
</dbReference>
<evidence type="ECO:0000259" key="6">
    <source>
        <dbReference type="PROSITE" id="PS51362"/>
    </source>
</evidence>
<reference evidence="7" key="1">
    <citation type="submission" date="2021-02" db="EMBL/GenBank/DDBJ databases">
        <authorList>
            <person name="Nowell W R."/>
        </authorList>
    </citation>
    <scope>NUCLEOTIDE SEQUENCE</scope>
</reference>
<sequence>MIIDNAISSPIIIMEHNNLTMKCQARGRPIPYITWYRRSEDGKNSNNNKTRLDNQILANNTDGLFHLINISRYQSGHYECRASNGVNDHVVSKDIELRVLSRYRAQSKRRYSMSTQSFVPTLSSNNINNNNIYADADELQGKTNDNYWIDSIKVTTRTSSSMPQYKANEEQIEQFTRLLFERLNLKEPPNVTMNANDDTGLPSSILKQLEQQTKEQQRFHDNEENNYYRKQKAHDELMPTAERAILPGDHIPNHTCQRQLSVKLNLAEHYLQNIDCFRFTKSPKESTSLPTNQAVNELRLYVKRNYFHLNEQQQQQGQIQPDMFQIYQIFRPTSNDTTQPPLTGHTDTIRLSVREFRTLNDDWFELIIVPNDDSINRTTIYNQLIMPWYALAIDRDLQFLSSLNRHYYRQYHSKKHTSYPSRSDNDDENNKQTQQQLPYMLVEYGDKIPPSSSGRRGTRDATARPARGCLPTSTCCRRSLTIDLDQGSSALNFVIYPRQLDIGECIGLCGTSGSSLKYTDVKNAQHRNEHNSAYNLLLLQNSLHFNRSATTIANLHDQQSPQCCSYSRTSGLELMYTTRNGGPIIRKFIPNMVVEECKCGLPATIQQV</sequence>
<dbReference type="PROSITE" id="PS50835">
    <property type="entry name" value="IG_LIKE"/>
    <property type="match status" value="1"/>
</dbReference>
<dbReference type="InterPro" id="IPR007110">
    <property type="entry name" value="Ig-like_dom"/>
</dbReference>
<dbReference type="SMART" id="SM00204">
    <property type="entry name" value="TGFB"/>
    <property type="match status" value="1"/>
</dbReference>
<feature type="domain" description="Ig-like" evidence="5">
    <location>
        <begin position="1"/>
        <end position="96"/>
    </location>
</feature>
<evidence type="ECO:0000259" key="5">
    <source>
        <dbReference type="PROSITE" id="PS50835"/>
    </source>
</evidence>
<dbReference type="AlphaFoldDB" id="A0A818PF51"/>
<dbReference type="InterPro" id="IPR001839">
    <property type="entry name" value="TGF-b_C"/>
</dbReference>
<name>A0A818PF51_9BILA</name>
<gene>
    <name evidence="7" type="ORF">JBS370_LOCUS4905</name>
</gene>